<protein>
    <recommendedName>
        <fullName evidence="3">DNA-directed DNA polymerase X domain-containing protein</fullName>
    </recommendedName>
</protein>
<organism evidence="4 5">
    <name type="scientific">Candidatus Shapirobacteria bacterium CG10_big_fil_rev_8_21_14_0_10_48_15</name>
    <dbReference type="NCBI Taxonomy" id="1974484"/>
    <lineage>
        <taxon>Bacteria</taxon>
        <taxon>Candidatus Shapironibacteriota</taxon>
    </lineage>
</organism>
<dbReference type="SUPFAM" id="SSF47802">
    <property type="entry name" value="DNA polymerase beta, N-terminal domain-like"/>
    <property type="match status" value="1"/>
</dbReference>
<dbReference type="SUPFAM" id="SSF89550">
    <property type="entry name" value="PHP domain-like"/>
    <property type="match status" value="1"/>
</dbReference>
<dbReference type="InterPro" id="IPR029398">
    <property type="entry name" value="PolB_thumb"/>
</dbReference>
<proteinExistence type="predicted"/>
<dbReference type="InterPro" id="IPR004013">
    <property type="entry name" value="PHP_dom"/>
</dbReference>
<dbReference type="InterPro" id="IPR043519">
    <property type="entry name" value="NT_sf"/>
</dbReference>
<evidence type="ECO:0000256" key="2">
    <source>
        <dbReference type="ARBA" id="ARBA00022695"/>
    </source>
</evidence>
<dbReference type="InterPro" id="IPR050243">
    <property type="entry name" value="PHP_phosphatase"/>
</dbReference>
<dbReference type="NCBIfam" id="NF006375">
    <property type="entry name" value="PRK08609.1"/>
    <property type="match status" value="1"/>
</dbReference>
<dbReference type="InterPro" id="IPR027421">
    <property type="entry name" value="DNA_pol_lamdba_lyase_dom_sf"/>
</dbReference>
<dbReference type="Pfam" id="PF02811">
    <property type="entry name" value="PHP"/>
    <property type="match status" value="1"/>
</dbReference>
<dbReference type="InterPro" id="IPR047967">
    <property type="entry name" value="PolX_PHP"/>
</dbReference>
<dbReference type="EMBL" id="PFEM01000013">
    <property type="protein sequence ID" value="PJE70195.1"/>
    <property type="molecule type" value="Genomic_DNA"/>
</dbReference>
<name>A0A2M8L7I3_9BACT</name>
<dbReference type="Proteomes" id="UP000231579">
    <property type="component" value="Unassembled WGS sequence"/>
</dbReference>
<dbReference type="Gene3D" id="3.30.210.10">
    <property type="entry name" value="DNA polymerase, thumb domain"/>
    <property type="match status" value="1"/>
</dbReference>
<dbReference type="GO" id="GO:0005829">
    <property type="term" value="C:cytosol"/>
    <property type="evidence" value="ECO:0007669"/>
    <property type="project" value="TreeGrafter"/>
</dbReference>
<reference evidence="5" key="1">
    <citation type="submission" date="2017-09" db="EMBL/GenBank/DDBJ databases">
        <title>Depth-based differentiation of microbial function through sediment-hosted aquifers and enrichment of novel symbionts in the deep terrestrial subsurface.</title>
        <authorList>
            <person name="Probst A.J."/>
            <person name="Ladd B."/>
            <person name="Jarett J.K."/>
            <person name="Geller-Mcgrath D.E."/>
            <person name="Sieber C.M.K."/>
            <person name="Emerson J.B."/>
            <person name="Anantharaman K."/>
            <person name="Thomas B.C."/>
            <person name="Malmstrom R."/>
            <person name="Stieglmeier M."/>
            <person name="Klingl A."/>
            <person name="Woyke T."/>
            <person name="Ryan C.M."/>
            <person name="Banfield J.F."/>
        </authorList>
    </citation>
    <scope>NUCLEOTIDE SEQUENCE [LARGE SCALE GENOMIC DNA]</scope>
</reference>
<dbReference type="CDD" id="cd00141">
    <property type="entry name" value="NT_POLXc"/>
    <property type="match status" value="1"/>
</dbReference>
<dbReference type="Gene3D" id="1.10.150.110">
    <property type="entry name" value="DNA polymerase beta, N-terminal domain-like"/>
    <property type="match status" value="1"/>
</dbReference>
<dbReference type="SUPFAM" id="SSF81301">
    <property type="entry name" value="Nucleotidyltransferase"/>
    <property type="match status" value="1"/>
</dbReference>
<dbReference type="AlphaFoldDB" id="A0A2M8L7I3"/>
<dbReference type="InterPro" id="IPR037160">
    <property type="entry name" value="DNA_Pol_thumb_sf"/>
</dbReference>
<dbReference type="GO" id="GO:0003677">
    <property type="term" value="F:DNA binding"/>
    <property type="evidence" value="ECO:0007669"/>
    <property type="project" value="InterPro"/>
</dbReference>
<evidence type="ECO:0000259" key="3">
    <source>
        <dbReference type="SMART" id="SM00483"/>
    </source>
</evidence>
<dbReference type="CDD" id="cd07436">
    <property type="entry name" value="PHP_PolX"/>
    <property type="match status" value="1"/>
</dbReference>
<dbReference type="InterPro" id="IPR022311">
    <property type="entry name" value="PolX-like"/>
</dbReference>
<dbReference type="Pfam" id="PF14716">
    <property type="entry name" value="HHH_8"/>
    <property type="match status" value="1"/>
</dbReference>
<dbReference type="Gene3D" id="3.20.20.140">
    <property type="entry name" value="Metal-dependent hydrolases"/>
    <property type="match status" value="1"/>
</dbReference>
<dbReference type="Gene3D" id="1.10.150.20">
    <property type="entry name" value="5' to 3' exonuclease, C-terminal subdomain"/>
    <property type="match status" value="1"/>
</dbReference>
<evidence type="ECO:0000256" key="1">
    <source>
        <dbReference type="ARBA" id="ARBA00022679"/>
    </source>
</evidence>
<gene>
    <name evidence="4" type="ORF">COU97_00980</name>
</gene>
<dbReference type="InterPro" id="IPR002054">
    <property type="entry name" value="DNA-dir_DNA_pol_X"/>
</dbReference>
<dbReference type="GO" id="GO:0003887">
    <property type="term" value="F:DNA-directed DNA polymerase activity"/>
    <property type="evidence" value="ECO:0007669"/>
    <property type="project" value="InterPro"/>
</dbReference>
<accession>A0A2M8L7I3</accession>
<evidence type="ECO:0000313" key="4">
    <source>
        <dbReference type="EMBL" id="PJE70195.1"/>
    </source>
</evidence>
<dbReference type="PANTHER" id="PTHR36928:SF1">
    <property type="entry name" value="PHOSPHATASE YCDX-RELATED"/>
    <property type="match status" value="1"/>
</dbReference>
<dbReference type="GO" id="GO:0008270">
    <property type="term" value="F:zinc ion binding"/>
    <property type="evidence" value="ECO:0007669"/>
    <property type="project" value="TreeGrafter"/>
</dbReference>
<sequence>MKVTLNNQAISRLLQQVAAALEVQQADRFRIIAYQRAAVAVEHATAEIKDWWDEGRLTDVPGIGKALATHLDELFRTGKVRHFASIFRGLPPAMFVFLDLSGVGAKTAYKLCKELGIKRATGALARLETAAKAGKVRQLEDFGEQSEKDLLQALAALKKPAKKRMRLVFADQLAQKIINYLARNPAVLKIDPLGSLRRQTATVGDIDIAVATQKPQTVIKNFVSFPGTKKILIQGSKTARIVLATGQQVDLKTQSPDAYGALLQHFTGSKQHNIHLREIAQKKGWSLSEYGLKREAGTKKFADEKSLYQALGMPWIPPELREDTGEIEASLKHQLPKLIQLNDIKGDLHLHSDFKFKTSHDLGESPMDSMVKKAREIGYEYLGFSEHNPSTTNTQKQMIKIIRRKKETIDKLNYSMNKNTQKQIKILNGLEIDIKTNGQLAVSDEALKLLDYAIASVHAHFQMSPKAMTARLLAGLNHPKVKILGHPTGRQIGTREGYEADWEKIFSFCRQRDIWLEINAWPERLDLPDFLVREAVKNGVKLIINSDSHALSQLDLLPYGVAVARRGWAQPKDIINTLPWSALSVRLKPMKGGESTK</sequence>
<dbReference type="InterPro" id="IPR010996">
    <property type="entry name" value="HHH_MUS81"/>
</dbReference>
<keyword evidence="2" id="KW-0548">Nucleotidyltransferase</keyword>
<comment type="caution">
    <text evidence="4">The sequence shown here is derived from an EMBL/GenBank/DDBJ whole genome shotgun (WGS) entry which is preliminary data.</text>
</comment>
<keyword evidence="1" id="KW-0808">Transferase</keyword>
<feature type="domain" description="DNA-directed DNA polymerase X" evidence="3">
    <location>
        <begin position="4"/>
        <end position="322"/>
    </location>
</feature>
<dbReference type="Pfam" id="PF14791">
    <property type="entry name" value="DNA_pol_B_thumb"/>
    <property type="match status" value="1"/>
</dbReference>
<dbReference type="GO" id="GO:0042578">
    <property type="term" value="F:phosphoric ester hydrolase activity"/>
    <property type="evidence" value="ECO:0007669"/>
    <property type="project" value="TreeGrafter"/>
</dbReference>
<dbReference type="PANTHER" id="PTHR36928">
    <property type="entry name" value="PHOSPHATASE YCDX-RELATED"/>
    <property type="match status" value="1"/>
</dbReference>
<dbReference type="Gene3D" id="3.30.460.10">
    <property type="entry name" value="Beta Polymerase, domain 2"/>
    <property type="match status" value="1"/>
</dbReference>
<dbReference type="InterPro" id="IPR016195">
    <property type="entry name" value="Pol/histidinol_Pase-like"/>
</dbReference>
<dbReference type="Pfam" id="PF14520">
    <property type="entry name" value="HHH_5"/>
    <property type="match status" value="1"/>
</dbReference>
<dbReference type="PIRSF" id="PIRSF005047">
    <property type="entry name" value="UCP005047_YshC"/>
    <property type="match status" value="1"/>
</dbReference>
<dbReference type="SMART" id="SM00483">
    <property type="entry name" value="POLXc"/>
    <property type="match status" value="1"/>
</dbReference>
<evidence type="ECO:0000313" key="5">
    <source>
        <dbReference type="Proteomes" id="UP000231579"/>
    </source>
</evidence>